<dbReference type="PRINTS" id="PR00790">
    <property type="entry name" value="PAMONOXGNASE"/>
</dbReference>
<evidence type="ECO:0000256" key="9">
    <source>
        <dbReference type="PIRSR" id="PIRSR600720-2"/>
    </source>
</evidence>
<evidence type="ECO:0000256" key="7">
    <source>
        <dbReference type="ARBA" id="ARBA00023239"/>
    </source>
</evidence>
<dbReference type="GO" id="GO:0046872">
    <property type="term" value="F:metal ion binding"/>
    <property type="evidence" value="ECO:0007669"/>
    <property type="project" value="UniProtKB-KW"/>
</dbReference>
<dbReference type="PANTHER" id="PTHR10680">
    <property type="entry name" value="PEPTIDYL-GLYCINE ALPHA-AMIDATING MONOOXYGENASE"/>
    <property type="match status" value="1"/>
</dbReference>
<feature type="binding site" evidence="9">
    <location>
        <position position="318"/>
    </location>
    <ligand>
        <name>Zn(2+)</name>
        <dbReference type="ChEBI" id="CHEBI:29105"/>
        <note>catalytic</note>
    </ligand>
</feature>
<dbReference type="PANTHER" id="PTHR10680:SF14">
    <property type="entry name" value="PEPTIDYL-GLYCINE ALPHA-AMIDATING MONOOXYGENASE"/>
    <property type="match status" value="1"/>
</dbReference>
<gene>
    <name evidence="13" type="ORF">AAG570_008048</name>
</gene>
<feature type="binding site" evidence="9">
    <location>
        <position position="222"/>
    </location>
    <ligand>
        <name>Zn(2+)</name>
        <dbReference type="ChEBI" id="CHEBI:29105"/>
        <note>catalytic</note>
    </ligand>
</feature>
<accession>A0ABD0XVK9</accession>
<feature type="binding site" evidence="8">
    <location>
        <position position="65"/>
    </location>
    <ligand>
        <name>a protein</name>
        <dbReference type="ChEBI" id="CHEBI:16541"/>
    </ligand>
    <ligandPart>
        <name>C-terminal Xaa-(2S)-2-hydroxyglycine residue</name>
        <dbReference type="ChEBI" id="CHEBI:142768"/>
    </ligandPart>
</feature>
<dbReference type="AlphaFoldDB" id="A0ABD0XVK9"/>
<dbReference type="GO" id="GO:0004598">
    <property type="term" value="F:peptidylamidoglycolate lyase activity"/>
    <property type="evidence" value="ECO:0007669"/>
    <property type="project" value="UniProtKB-EC"/>
</dbReference>
<feature type="disulfide bond" evidence="10">
    <location>
        <begin position="164"/>
        <end position="184"/>
    </location>
</feature>
<feature type="binding site" evidence="8">
    <location>
        <position position="183"/>
    </location>
    <ligand>
        <name>a protein</name>
        <dbReference type="ChEBI" id="CHEBI:16541"/>
    </ligand>
    <ligandPart>
        <name>C-terminal Xaa-(2S)-2-hydroxyglycine residue</name>
        <dbReference type="ChEBI" id="CHEBI:142768"/>
    </ligandPart>
</feature>
<dbReference type="CDD" id="cd14958">
    <property type="entry name" value="NHL_PAL_like"/>
    <property type="match status" value="1"/>
</dbReference>
<dbReference type="InterPro" id="IPR000720">
    <property type="entry name" value="PHM/PAL"/>
</dbReference>
<keyword evidence="12" id="KW-0812">Transmembrane</keyword>
<evidence type="ECO:0000256" key="10">
    <source>
        <dbReference type="PIRSR" id="PIRSR600720-3"/>
    </source>
</evidence>
<dbReference type="InterPro" id="IPR011042">
    <property type="entry name" value="6-blade_b-propeller_TolB-like"/>
</dbReference>
<evidence type="ECO:0000256" key="5">
    <source>
        <dbReference type="ARBA" id="ARBA00023157"/>
    </source>
</evidence>
<evidence type="ECO:0000313" key="14">
    <source>
        <dbReference type="Proteomes" id="UP001558652"/>
    </source>
</evidence>
<comment type="cofactor">
    <cofactor evidence="9">
        <name>Zn(2+)</name>
        <dbReference type="ChEBI" id="CHEBI:29105"/>
    </cofactor>
    <text evidence="9">Binds one Zn(2+) ion per subunit.</text>
</comment>
<keyword evidence="5 10" id="KW-1015">Disulfide bond</keyword>
<organism evidence="13 14">
    <name type="scientific">Ranatra chinensis</name>
    <dbReference type="NCBI Taxonomy" id="642074"/>
    <lineage>
        <taxon>Eukaryota</taxon>
        <taxon>Metazoa</taxon>
        <taxon>Ecdysozoa</taxon>
        <taxon>Arthropoda</taxon>
        <taxon>Hexapoda</taxon>
        <taxon>Insecta</taxon>
        <taxon>Pterygota</taxon>
        <taxon>Neoptera</taxon>
        <taxon>Paraneoptera</taxon>
        <taxon>Hemiptera</taxon>
        <taxon>Heteroptera</taxon>
        <taxon>Panheteroptera</taxon>
        <taxon>Nepomorpha</taxon>
        <taxon>Nepidae</taxon>
        <taxon>Ranatrinae</taxon>
        <taxon>Ranatra</taxon>
    </lineage>
</organism>
<keyword evidence="4" id="KW-0677">Repeat</keyword>
<evidence type="ECO:0000256" key="8">
    <source>
        <dbReference type="PIRSR" id="PIRSR600720-1"/>
    </source>
</evidence>
<evidence type="ECO:0000256" key="11">
    <source>
        <dbReference type="PROSITE-ProRule" id="PRU00504"/>
    </source>
</evidence>
<keyword evidence="12" id="KW-0472">Membrane</keyword>
<keyword evidence="9" id="KW-0106">Calcium</keyword>
<reference evidence="13 14" key="1">
    <citation type="submission" date="2024-07" db="EMBL/GenBank/DDBJ databases">
        <title>Chromosome-level genome assembly of the water stick insect Ranatra chinensis (Heteroptera: Nepidae).</title>
        <authorList>
            <person name="Liu X."/>
        </authorList>
    </citation>
    <scope>NUCLEOTIDE SEQUENCE [LARGE SCALE GENOMIC DNA]</scope>
    <source>
        <strain evidence="13">Cailab_2021Rc</strain>
        <tissue evidence="13">Muscle</tissue>
    </source>
</reference>
<dbReference type="Proteomes" id="UP001558652">
    <property type="component" value="Unassembled WGS sequence"/>
</dbReference>
<keyword evidence="3" id="KW-0732">Signal</keyword>
<protein>
    <recommendedName>
        <fullName evidence="1">peptidylamidoglycolate lyase</fullName>
        <ecNumber evidence="1">4.3.2.5</ecNumber>
    </recommendedName>
</protein>
<feature type="repeat" description="NHL" evidence="11">
    <location>
        <begin position="157"/>
        <end position="194"/>
    </location>
</feature>
<evidence type="ECO:0000256" key="6">
    <source>
        <dbReference type="ARBA" id="ARBA00023180"/>
    </source>
</evidence>
<evidence type="ECO:0000256" key="12">
    <source>
        <dbReference type="SAM" id="Phobius"/>
    </source>
</evidence>
<feature type="binding site" evidence="9">
    <location>
        <position position="50"/>
    </location>
    <ligand>
        <name>Ca(2+)</name>
        <dbReference type="ChEBI" id="CHEBI:29108"/>
        <note>structural</note>
    </ligand>
</feature>
<dbReference type="InterPro" id="IPR001258">
    <property type="entry name" value="NHL_repeat"/>
</dbReference>
<proteinExistence type="predicted"/>
<dbReference type="Gene3D" id="2.120.10.30">
    <property type="entry name" value="TolB, C-terminal domain"/>
    <property type="match status" value="1"/>
</dbReference>
<feature type="transmembrane region" description="Helical" evidence="12">
    <location>
        <begin position="14"/>
        <end position="36"/>
    </location>
</feature>
<feature type="repeat" description="NHL" evidence="11">
    <location>
        <begin position="101"/>
        <end position="142"/>
    </location>
</feature>
<feature type="binding site" evidence="9">
    <location>
        <position position="116"/>
    </location>
    <ligand>
        <name>Zn(2+)</name>
        <dbReference type="ChEBI" id="CHEBI:29105"/>
        <note>catalytic</note>
    </ligand>
</feature>
<feature type="binding site" evidence="8">
    <location>
        <position position="238"/>
    </location>
    <ligand>
        <name>a protein</name>
        <dbReference type="ChEBI" id="CHEBI:16541"/>
    </ligand>
    <ligandPart>
        <name>C-terminal Xaa-(2S)-2-hydroxyglycine residue</name>
        <dbReference type="ChEBI" id="CHEBI:142768"/>
    </ligandPart>
</feature>
<keyword evidence="6" id="KW-0325">Glycoprotein</keyword>
<feature type="disulfide bond" evidence="10">
    <location>
        <begin position="234"/>
        <end position="245"/>
    </location>
</feature>
<dbReference type="PROSITE" id="PS51125">
    <property type="entry name" value="NHL"/>
    <property type="match status" value="3"/>
</dbReference>
<dbReference type="EC" id="4.3.2.5" evidence="1"/>
<evidence type="ECO:0000256" key="2">
    <source>
        <dbReference type="ARBA" id="ARBA00022723"/>
    </source>
</evidence>
<keyword evidence="9" id="KW-0862">Zinc</keyword>
<evidence type="ECO:0000256" key="4">
    <source>
        <dbReference type="ARBA" id="ARBA00022737"/>
    </source>
</evidence>
<keyword evidence="7" id="KW-0456">Lyase</keyword>
<keyword evidence="2 9" id="KW-0479">Metal-binding</keyword>
<dbReference type="Pfam" id="PF01436">
    <property type="entry name" value="NHL"/>
    <property type="match status" value="3"/>
</dbReference>
<feature type="repeat" description="NHL" evidence="11">
    <location>
        <begin position="210"/>
        <end position="249"/>
    </location>
</feature>
<sequence>MCHNPRLGSDISNLLYIIIICLTNCYILAWVPVHWLDNTLVKQLGQVSGVSVDPNNDDNIYLFHRGDRVWNMNVFGRENNYLQRDLGPISTPTIIVLHSNGSVIRSWGDGLFYLPHGITVDKHNNVWVTDVALHQVMKFPPSSNSPQIVLGEQFIPGKDSRHFCKPTSVAVASNGDFFVADGYCNFRILKFNAAGVKILEWGRSVLNAVVRPPGDNEFRIPHALTIAEDKDLLCVADRENGRVQCFNINNGTFVMSLSSPELGSRIFSVAYSPAKGMFFIINGPKLMGNSEPVCGHVVSAFDKFKIVARFGLSLKNPHNIAVSSDGKFVYVGELEPNMAWKFVQSEYN</sequence>
<keyword evidence="14" id="KW-1185">Reference proteome</keyword>
<comment type="caution">
    <text evidence="13">The sequence shown here is derived from an EMBL/GenBank/DDBJ whole genome shotgun (WGS) entry which is preliminary data.</text>
</comment>
<evidence type="ECO:0000256" key="1">
    <source>
        <dbReference type="ARBA" id="ARBA00012343"/>
    </source>
</evidence>
<evidence type="ECO:0000256" key="3">
    <source>
        <dbReference type="ARBA" id="ARBA00022729"/>
    </source>
</evidence>
<evidence type="ECO:0000313" key="13">
    <source>
        <dbReference type="EMBL" id="KAL1110520.1"/>
    </source>
</evidence>
<keyword evidence="12" id="KW-1133">Transmembrane helix</keyword>
<name>A0ABD0XVK9_9HEMI</name>
<dbReference type="SUPFAM" id="SSF63829">
    <property type="entry name" value="Calcium-dependent phosphotriesterase"/>
    <property type="match status" value="1"/>
</dbReference>
<dbReference type="EMBL" id="JBFDAA010000022">
    <property type="protein sequence ID" value="KAL1110520.1"/>
    <property type="molecule type" value="Genomic_DNA"/>
</dbReference>